<dbReference type="AlphaFoldDB" id="A0A5N6FAI4"/>
<protein>
    <submittedName>
        <fullName evidence="3">Sialidase</fullName>
    </submittedName>
</protein>
<organism evidence="3 4">
    <name type="scientific">Aspergillus novoparasiticus</name>
    <dbReference type="NCBI Taxonomy" id="986946"/>
    <lineage>
        <taxon>Eukaryota</taxon>
        <taxon>Fungi</taxon>
        <taxon>Dikarya</taxon>
        <taxon>Ascomycota</taxon>
        <taxon>Pezizomycotina</taxon>
        <taxon>Eurotiomycetes</taxon>
        <taxon>Eurotiomycetidae</taxon>
        <taxon>Eurotiales</taxon>
        <taxon>Aspergillaceae</taxon>
        <taxon>Aspergillus</taxon>
        <taxon>Aspergillus subgen. Circumdati</taxon>
    </lineage>
</organism>
<gene>
    <name evidence="3" type="ORF">BDV33DRAFT_230178</name>
</gene>
<keyword evidence="4" id="KW-1185">Reference proteome</keyword>
<evidence type="ECO:0000313" key="3">
    <source>
        <dbReference type="EMBL" id="KAB8225724.1"/>
    </source>
</evidence>
<dbReference type="EMBL" id="ML733393">
    <property type="protein sequence ID" value="KAB8225724.1"/>
    <property type="molecule type" value="Genomic_DNA"/>
</dbReference>
<feature type="compositionally biased region" description="Pro residues" evidence="1">
    <location>
        <begin position="22"/>
        <end position="42"/>
    </location>
</feature>
<name>A0A5N6FAI4_9EURO</name>
<keyword evidence="2" id="KW-0732">Signal</keyword>
<dbReference type="Gene3D" id="2.120.10.10">
    <property type="match status" value="1"/>
</dbReference>
<dbReference type="InterPro" id="IPR036278">
    <property type="entry name" value="Sialidase_sf"/>
</dbReference>
<sequence length="411" mass="44631">MLTQLLLLSLASLGCVKSVQPPLTPPAPPPPPPQKPPTPSPRPWSTFAENVIYQPDSNHSVLYPRQVELSDGSLLATASFAGDKTPYFPVFKSADGGATWSWISNLTDQVNGLGMSAQPALAELPFAVGDYPAGTVLASGNSWGSKSTNIDIYASKDSGHTWEFVSNVARGSGPDTTNGNPCIWEPFIEFFNHTIGVFYSDQRDPLHGQKLAHQESADLKSWGPVIDDVSYLNYTARPGMTSISYIPPLEKYILVHEFPGGDSWSGVGYPVYYRMSHSPFDFRFAYGIPIMVDGVQPNASPYVVWSPSGGDNGSIIVSDADHSGVFTNQAGGQPDQWELHDTPQAPAYSRSLHVFEKYPDHLMILGAGVFEATVNLPLYLSVLGNREALQVSLLNLAKTDCRSSQRALEII</sequence>
<evidence type="ECO:0000256" key="1">
    <source>
        <dbReference type="SAM" id="MobiDB-lite"/>
    </source>
</evidence>
<reference evidence="3 4" key="1">
    <citation type="submission" date="2019-04" db="EMBL/GenBank/DDBJ databases">
        <title>Fungal friends and foes A comparative genomics study of 23 Aspergillus species from section Flavi.</title>
        <authorList>
            <consortium name="DOE Joint Genome Institute"/>
            <person name="Kjaerbolling I."/>
            <person name="Vesth T.C."/>
            <person name="Frisvad J.C."/>
            <person name="Nybo J.L."/>
            <person name="Theobald S."/>
            <person name="Kildgaard S."/>
            <person name="Petersen T.I."/>
            <person name="Kuo A."/>
            <person name="Sato A."/>
            <person name="Lyhne E.K."/>
            <person name="Kogle M.E."/>
            <person name="Wiebenga A."/>
            <person name="Kun R.S."/>
            <person name="Lubbers R.J."/>
            <person name="Makela M.R."/>
            <person name="Barry K."/>
            <person name="Chovatia M."/>
            <person name="Clum A."/>
            <person name="Daum C."/>
            <person name="Haridas S."/>
            <person name="He G."/>
            <person name="LaButti K."/>
            <person name="Lipzen A."/>
            <person name="Mondo S."/>
            <person name="Pangilinan J."/>
            <person name="Riley R."/>
            <person name="Salamov A."/>
            <person name="Simmons B.A."/>
            <person name="Magnuson J.K."/>
            <person name="Henrissat B."/>
            <person name="Mortensen U.H."/>
            <person name="Larsen T.O."/>
            <person name="De vries R.P."/>
            <person name="Grigoriev I.V."/>
            <person name="Machida M."/>
            <person name="Baker S.E."/>
            <person name="Andersen M.R."/>
        </authorList>
    </citation>
    <scope>NUCLEOTIDE SEQUENCE [LARGE SCALE GENOMIC DNA]</scope>
    <source>
        <strain evidence="3 4">CBS 126849</strain>
    </source>
</reference>
<dbReference type="PANTHER" id="PTHR38792">
    <property type="entry name" value="BNR/ASP-BOX REPEAT DOMAIN PROTEIN (AFU_ORTHOLOGUE AFUA_7G06430)-RELATED"/>
    <property type="match status" value="1"/>
</dbReference>
<dbReference type="SUPFAM" id="SSF50939">
    <property type="entry name" value="Sialidases"/>
    <property type="match status" value="1"/>
</dbReference>
<feature type="region of interest" description="Disordered" evidence="1">
    <location>
        <begin position="21"/>
        <end position="44"/>
    </location>
</feature>
<feature type="signal peptide" evidence="2">
    <location>
        <begin position="1"/>
        <end position="18"/>
    </location>
</feature>
<proteinExistence type="predicted"/>
<dbReference type="CDD" id="cd15482">
    <property type="entry name" value="Sialidase_non-viral"/>
    <property type="match status" value="1"/>
</dbReference>
<evidence type="ECO:0000256" key="2">
    <source>
        <dbReference type="SAM" id="SignalP"/>
    </source>
</evidence>
<evidence type="ECO:0000313" key="4">
    <source>
        <dbReference type="Proteomes" id="UP000326799"/>
    </source>
</evidence>
<dbReference type="PANTHER" id="PTHR38792:SF1">
    <property type="entry name" value="BNR_ASP-BOX REPEAT PROTEIN"/>
    <property type="match status" value="1"/>
</dbReference>
<feature type="chain" id="PRO_5024878995" evidence="2">
    <location>
        <begin position="19"/>
        <end position="411"/>
    </location>
</feature>
<accession>A0A5N6FAI4</accession>
<dbReference type="Proteomes" id="UP000326799">
    <property type="component" value="Unassembled WGS sequence"/>
</dbReference>